<sequence length="93" mass="10694">MTTQGSEIGDDVLDRFLVRGRLITMPAKQSVRRAVLDRIATSFQPGVRYPETEVNEILRTFYDDYAALRRYLIDGDFLSRENSVYWRSGGTVT</sequence>
<gene>
    <name evidence="2" type="ORF">Amac_002440</name>
</gene>
<dbReference type="InterPro" id="IPR018656">
    <property type="entry name" value="DUF2087"/>
</dbReference>
<dbReference type="OrthoDB" id="529288at2"/>
<dbReference type="RefSeq" id="WP_155352371.1">
    <property type="nucleotide sequence ID" value="NZ_BAAAHL010000022.1"/>
</dbReference>
<name>A0A5M3WEA1_9ACTN</name>
<protein>
    <submittedName>
        <fullName evidence="2">Transcriptional regulator</fullName>
    </submittedName>
</protein>
<evidence type="ECO:0000313" key="3">
    <source>
        <dbReference type="Proteomes" id="UP000331127"/>
    </source>
</evidence>
<dbReference type="EMBL" id="BLAE01000003">
    <property type="protein sequence ID" value="GES06649.1"/>
    <property type="molecule type" value="Genomic_DNA"/>
</dbReference>
<proteinExistence type="predicted"/>
<reference evidence="2 3" key="1">
    <citation type="submission" date="2019-10" db="EMBL/GenBank/DDBJ databases">
        <title>Whole genome shotgun sequence of Acrocarpospora macrocephala NBRC 16266.</title>
        <authorList>
            <person name="Ichikawa N."/>
            <person name="Kimura A."/>
            <person name="Kitahashi Y."/>
            <person name="Komaki H."/>
            <person name="Oguchi A."/>
        </authorList>
    </citation>
    <scope>NUCLEOTIDE SEQUENCE [LARGE SCALE GENOMIC DNA]</scope>
    <source>
        <strain evidence="2 3">NBRC 16266</strain>
    </source>
</reference>
<keyword evidence="3" id="KW-1185">Reference proteome</keyword>
<feature type="domain" description="DUF2087" evidence="1">
    <location>
        <begin position="21"/>
        <end position="87"/>
    </location>
</feature>
<evidence type="ECO:0000259" key="1">
    <source>
        <dbReference type="Pfam" id="PF09860"/>
    </source>
</evidence>
<evidence type="ECO:0000313" key="2">
    <source>
        <dbReference type="EMBL" id="GES06649.1"/>
    </source>
</evidence>
<dbReference type="Proteomes" id="UP000331127">
    <property type="component" value="Unassembled WGS sequence"/>
</dbReference>
<comment type="caution">
    <text evidence="2">The sequence shown here is derived from an EMBL/GenBank/DDBJ whole genome shotgun (WGS) entry which is preliminary data.</text>
</comment>
<dbReference type="Pfam" id="PF09860">
    <property type="entry name" value="DUF2087"/>
    <property type="match status" value="1"/>
</dbReference>
<accession>A0A5M3WEA1</accession>
<organism evidence="2 3">
    <name type="scientific">Acrocarpospora macrocephala</name>
    <dbReference type="NCBI Taxonomy" id="150177"/>
    <lineage>
        <taxon>Bacteria</taxon>
        <taxon>Bacillati</taxon>
        <taxon>Actinomycetota</taxon>
        <taxon>Actinomycetes</taxon>
        <taxon>Streptosporangiales</taxon>
        <taxon>Streptosporangiaceae</taxon>
        <taxon>Acrocarpospora</taxon>
    </lineage>
</organism>
<dbReference type="AlphaFoldDB" id="A0A5M3WEA1"/>